<dbReference type="AlphaFoldDB" id="A0A841F9I3"/>
<name>A0A841F9I3_9ACTN</name>
<accession>A0A841F9I3</accession>
<gene>
    <name evidence="1" type="ORF">HNR73_001701</name>
</gene>
<reference evidence="1 2" key="1">
    <citation type="submission" date="2020-08" db="EMBL/GenBank/DDBJ databases">
        <title>Genomic Encyclopedia of Type Strains, Phase IV (KMG-IV): sequencing the most valuable type-strain genomes for metagenomic binning, comparative biology and taxonomic classification.</title>
        <authorList>
            <person name="Goeker M."/>
        </authorList>
    </citation>
    <scope>NUCLEOTIDE SEQUENCE [LARGE SCALE GENOMIC DNA]</scope>
    <source>
        <strain evidence="1 2">YIM 65646</strain>
    </source>
</reference>
<evidence type="ECO:0000313" key="1">
    <source>
        <dbReference type="EMBL" id="MBB6033851.1"/>
    </source>
</evidence>
<organism evidence="1 2">
    <name type="scientific">Phytomonospora endophytica</name>
    <dbReference type="NCBI Taxonomy" id="714109"/>
    <lineage>
        <taxon>Bacteria</taxon>
        <taxon>Bacillati</taxon>
        <taxon>Actinomycetota</taxon>
        <taxon>Actinomycetes</taxon>
        <taxon>Micromonosporales</taxon>
        <taxon>Micromonosporaceae</taxon>
        <taxon>Phytomonospora</taxon>
    </lineage>
</organism>
<comment type="caution">
    <text evidence="1">The sequence shown here is derived from an EMBL/GenBank/DDBJ whole genome shotgun (WGS) entry which is preliminary data.</text>
</comment>
<dbReference type="RefSeq" id="WP_184786706.1">
    <property type="nucleotide sequence ID" value="NZ_BONT01000013.1"/>
</dbReference>
<keyword evidence="2" id="KW-1185">Reference proteome</keyword>
<dbReference type="EMBL" id="JACHGT010000003">
    <property type="protein sequence ID" value="MBB6033851.1"/>
    <property type="molecule type" value="Genomic_DNA"/>
</dbReference>
<protein>
    <submittedName>
        <fullName evidence="1">Uncharacterized protein</fullName>
    </submittedName>
</protein>
<evidence type="ECO:0000313" key="2">
    <source>
        <dbReference type="Proteomes" id="UP000548476"/>
    </source>
</evidence>
<proteinExistence type="predicted"/>
<dbReference type="Proteomes" id="UP000548476">
    <property type="component" value="Unassembled WGS sequence"/>
</dbReference>
<sequence length="265" mass="27929">MPVPSPHTGLTIRPSARLVPWLRSWRTGLVPYDAVVDAVVEEIDGGDDIEHVVADIPDSWHPVSLAEAPTLFSRIHPDDIRLVLPAPGDPRGLPVKGDFTAAALGTGEAVIAGTVGLVPEITTHVSGSGDQWQSVTWRVYECGPVKPVPPVSPGEAESELAEALHTATGRLVALDVARWRPELGVALTQLRRSEHGMDLPPGYDQRARRLYARAGVLERVLAIAEGDAPGGAVNVHEAGARDAALRPLGAACRQALTAACNAPVG</sequence>